<dbReference type="InterPro" id="IPR036388">
    <property type="entry name" value="WH-like_DNA-bd_sf"/>
</dbReference>
<evidence type="ECO:0000259" key="9">
    <source>
        <dbReference type="PROSITE" id="PS51755"/>
    </source>
</evidence>
<dbReference type="SMART" id="SM00862">
    <property type="entry name" value="Trans_reg_C"/>
    <property type="match status" value="1"/>
</dbReference>
<evidence type="ECO:0000256" key="3">
    <source>
        <dbReference type="ARBA" id="ARBA00023015"/>
    </source>
</evidence>
<gene>
    <name evidence="10" type="ORF">Calab_0446</name>
</gene>
<accession>H1XQZ7</accession>
<evidence type="ECO:0000256" key="2">
    <source>
        <dbReference type="ARBA" id="ARBA00023012"/>
    </source>
</evidence>
<organism evidence="10 11">
    <name type="scientific">Caldithrix abyssi DSM 13497</name>
    <dbReference type="NCBI Taxonomy" id="880073"/>
    <lineage>
        <taxon>Bacteria</taxon>
        <taxon>Pseudomonadati</taxon>
        <taxon>Calditrichota</taxon>
        <taxon>Calditrichia</taxon>
        <taxon>Calditrichales</taxon>
        <taxon>Calditrichaceae</taxon>
        <taxon>Caldithrix</taxon>
    </lineage>
</organism>
<name>H1XQZ7_CALAY</name>
<dbReference type="PaxDb" id="880073-Calab_0446"/>
<dbReference type="OrthoDB" id="9790442at2"/>
<evidence type="ECO:0000256" key="1">
    <source>
        <dbReference type="ARBA" id="ARBA00022553"/>
    </source>
</evidence>
<dbReference type="Gene3D" id="6.10.250.690">
    <property type="match status" value="1"/>
</dbReference>
<sequence length="226" mass="26205">MKMLIVEDNKILLADLTNFFNEQEFLVESAEDFLHAREKIALYQYDIVILDLGLPDGNGMELIPIIRRQSSDTIIIILTARDAVEDKVRGLELGADDYLTKPFHQAELNARVRSQLRRKKFNGKNELVFNEIKVDLEAARVFVNGAGLNLTRKEYDLLLYFLYNQNRLLTKESIAEHLWGDHVDQSDHFDFIYNHIKNLRKKIMAAGGNNYIKAMYGMGYKFTEDI</sequence>
<keyword evidence="2" id="KW-0902">Two-component regulatory system</keyword>
<dbReference type="InterPro" id="IPR001789">
    <property type="entry name" value="Sig_transdc_resp-reg_receiver"/>
</dbReference>
<dbReference type="GO" id="GO:0006355">
    <property type="term" value="P:regulation of DNA-templated transcription"/>
    <property type="evidence" value="ECO:0007669"/>
    <property type="project" value="InterPro"/>
</dbReference>
<dbReference type="Gene3D" id="1.10.10.10">
    <property type="entry name" value="Winged helix-like DNA-binding domain superfamily/Winged helix DNA-binding domain"/>
    <property type="match status" value="1"/>
</dbReference>
<feature type="domain" description="Response regulatory" evidence="8">
    <location>
        <begin position="2"/>
        <end position="116"/>
    </location>
</feature>
<evidence type="ECO:0000256" key="4">
    <source>
        <dbReference type="ARBA" id="ARBA00023125"/>
    </source>
</evidence>
<dbReference type="SMART" id="SM00448">
    <property type="entry name" value="REC"/>
    <property type="match status" value="1"/>
</dbReference>
<evidence type="ECO:0000313" key="10">
    <source>
        <dbReference type="EMBL" id="EHO40091.1"/>
    </source>
</evidence>
<dbReference type="InterPro" id="IPR001867">
    <property type="entry name" value="OmpR/PhoB-type_DNA-bd"/>
</dbReference>
<dbReference type="PANTHER" id="PTHR48111">
    <property type="entry name" value="REGULATOR OF RPOS"/>
    <property type="match status" value="1"/>
</dbReference>
<dbReference type="InterPro" id="IPR039420">
    <property type="entry name" value="WalR-like"/>
</dbReference>
<dbReference type="STRING" id="880073.Cabys_3261"/>
<dbReference type="PROSITE" id="PS50110">
    <property type="entry name" value="RESPONSE_REGULATORY"/>
    <property type="match status" value="1"/>
</dbReference>
<dbReference type="CDD" id="cd00383">
    <property type="entry name" value="trans_reg_C"/>
    <property type="match status" value="1"/>
</dbReference>
<evidence type="ECO:0000313" key="11">
    <source>
        <dbReference type="Proteomes" id="UP000004671"/>
    </source>
</evidence>
<keyword evidence="5" id="KW-0804">Transcription</keyword>
<keyword evidence="4 7" id="KW-0238">DNA-binding</keyword>
<evidence type="ECO:0000256" key="5">
    <source>
        <dbReference type="ARBA" id="ARBA00023163"/>
    </source>
</evidence>
<dbReference type="PROSITE" id="PS51755">
    <property type="entry name" value="OMPR_PHOB"/>
    <property type="match status" value="1"/>
</dbReference>
<dbReference type="InParanoid" id="H1XQZ7"/>
<keyword evidence="1 6" id="KW-0597">Phosphoprotein</keyword>
<dbReference type="AlphaFoldDB" id="H1XQZ7"/>
<dbReference type="GO" id="GO:0000976">
    <property type="term" value="F:transcription cis-regulatory region binding"/>
    <property type="evidence" value="ECO:0007669"/>
    <property type="project" value="TreeGrafter"/>
</dbReference>
<protein>
    <submittedName>
        <fullName evidence="10">Two component transcriptional regulator, winged helix family</fullName>
    </submittedName>
</protein>
<keyword evidence="3" id="KW-0805">Transcription regulation</keyword>
<evidence type="ECO:0000256" key="6">
    <source>
        <dbReference type="PROSITE-ProRule" id="PRU00169"/>
    </source>
</evidence>
<evidence type="ECO:0000259" key="8">
    <source>
        <dbReference type="PROSITE" id="PS50110"/>
    </source>
</evidence>
<feature type="DNA-binding region" description="OmpR/PhoB-type" evidence="7">
    <location>
        <begin position="124"/>
        <end position="224"/>
    </location>
</feature>
<evidence type="ECO:0000256" key="7">
    <source>
        <dbReference type="PROSITE-ProRule" id="PRU01091"/>
    </source>
</evidence>
<feature type="domain" description="OmpR/PhoB-type" evidence="9">
    <location>
        <begin position="124"/>
        <end position="224"/>
    </location>
</feature>
<dbReference type="Gene3D" id="3.40.50.2300">
    <property type="match status" value="1"/>
</dbReference>
<dbReference type="HOGENOM" id="CLU_000445_30_1_0"/>
<dbReference type="SUPFAM" id="SSF52172">
    <property type="entry name" value="CheY-like"/>
    <property type="match status" value="1"/>
</dbReference>
<proteinExistence type="predicted"/>
<dbReference type="GO" id="GO:0005829">
    <property type="term" value="C:cytosol"/>
    <property type="evidence" value="ECO:0007669"/>
    <property type="project" value="TreeGrafter"/>
</dbReference>
<dbReference type="InterPro" id="IPR011006">
    <property type="entry name" value="CheY-like_superfamily"/>
</dbReference>
<dbReference type="Pfam" id="PF00486">
    <property type="entry name" value="Trans_reg_C"/>
    <property type="match status" value="1"/>
</dbReference>
<dbReference type="GO" id="GO:0000156">
    <property type="term" value="F:phosphorelay response regulator activity"/>
    <property type="evidence" value="ECO:0007669"/>
    <property type="project" value="TreeGrafter"/>
</dbReference>
<dbReference type="PANTHER" id="PTHR48111:SF22">
    <property type="entry name" value="REGULATOR OF RPOS"/>
    <property type="match status" value="1"/>
</dbReference>
<dbReference type="EMBL" id="CM001402">
    <property type="protein sequence ID" value="EHO40091.1"/>
    <property type="molecule type" value="Genomic_DNA"/>
</dbReference>
<reference evidence="10 11" key="1">
    <citation type="submission" date="2011-09" db="EMBL/GenBank/DDBJ databases">
        <title>The permanent draft genome of Caldithrix abyssi DSM 13497.</title>
        <authorList>
            <consortium name="US DOE Joint Genome Institute (JGI-PGF)"/>
            <person name="Lucas S."/>
            <person name="Han J."/>
            <person name="Lapidus A."/>
            <person name="Bruce D."/>
            <person name="Goodwin L."/>
            <person name="Pitluck S."/>
            <person name="Peters L."/>
            <person name="Kyrpides N."/>
            <person name="Mavromatis K."/>
            <person name="Ivanova N."/>
            <person name="Mikhailova N."/>
            <person name="Chertkov O."/>
            <person name="Detter J.C."/>
            <person name="Tapia R."/>
            <person name="Han C."/>
            <person name="Land M."/>
            <person name="Hauser L."/>
            <person name="Markowitz V."/>
            <person name="Cheng J.-F."/>
            <person name="Hugenholtz P."/>
            <person name="Woyke T."/>
            <person name="Wu D."/>
            <person name="Spring S."/>
            <person name="Brambilla E."/>
            <person name="Klenk H.-P."/>
            <person name="Eisen J.A."/>
        </authorList>
    </citation>
    <scope>NUCLEOTIDE SEQUENCE [LARGE SCALE GENOMIC DNA]</scope>
    <source>
        <strain evidence="10 11">DSM 13497</strain>
    </source>
</reference>
<dbReference type="Proteomes" id="UP000004671">
    <property type="component" value="Chromosome"/>
</dbReference>
<keyword evidence="11" id="KW-1185">Reference proteome</keyword>
<dbReference type="eggNOG" id="COG0745">
    <property type="taxonomic scope" value="Bacteria"/>
</dbReference>
<dbReference type="GO" id="GO:0032993">
    <property type="term" value="C:protein-DNA complex"/>
    <property type="evidence" value="ECO:0007669"/>
    <property type="project" value="TreeGrafter"/>
</dbReference>
<feature type="modified residue" description="4-aspartylphosphate" evidence="6">
    <location>
        <position position="51"/>
    </location>
</feature>
<dbReference type="Pfam" id="PF00072">
    <property type="entry name" value="Response_reg"/>
    <property type="match status" value="1"/>
</dbReference>
<dbReference type="RefSeq" id="WP_006927011.1">
    <property type="nucleotide sequence ID" value="NZ_CM001402.1"/>
</dbReference>